<feature type="region of interest" description="Disordered" evidence="1">
    <location>
        <begin position="92"/>
        <end position="188"/>
    </location>
</feature>
<proteinExistence type="predicted"/>
<reference evidence="2" key="2">
    <citation type="submission" date="2021-09" db="EMBL/GenBank/DDBJ databases">
        <authorList>
            <person name="Jia N."/>
            <person name="Wang J."/>
            <person name="Shi W."/>
            <person name="Du L."/>
            <person name="Sun Y."/>
            <person name="Zhan W."/>
            <person name="Jiang J."/>
            <person name="Wang Q."/>
            <person name="Zhang B."/>
            <person name="Ji P."/>
            <person name="Sakyi L.B."/>
            <person name="Cui X."/>
            <person name="Yuan T."/>
            <person name="Jiang B."/>
            <person name="Yang W."/>
            <person name="Lam T.T.-Y."/>
            <person name="Chang Q."/>
            <person name="Ding S."/>
            <person name="Wang X."/>
            <person name="Zhu J."/>
            <person name="Ruan X."/>
            <person name="Zhao L."/>
            <person name="Wei J."/>
            <person name="Que T."/>
            <person name="Du C."/>
            <person name="Cheng J."/>
            <person name="Dai P."/>
            <person name="Han X."/>
            <person name="Huang E."/>
            <person name="Gao Y."/>
            <person name="Liu J."/>
            <person name="Shao H."/>
            <person name="Ye R."/>
            <person name="Li L."/>
            <person name="Wei W."/>
            <person name="Wang X."/>
            <person name="Wang C."/>
            <person name="Huo Q."/>
            <person name="Li W."/>
            <person name="Guo W."/>
            <person name="Chen H."/>
            <person name="Chen S."/>
            <person name="Zhou L."/>
            <person name="Zhou L."/>
            <person name="Ni X."/>
            <person name="Tian J."/>
            <person name="Zhou Y."/>
            <person name="Sheng Y."/>
            <person name="Liu T."/>
            <person name="Pan Y."/>
            <person name="Xia L."/>
            <person name="Li J."/>
            <person name="Zhao F."/>
            <person name="Cao W."/>
        </authorList>
    </citation>
    <scope>NUCLEOTIDE SEQUENCE</scope>
    <source>
        <strain evidence="2">Rmic-2018</strain>
        <tissue evidence="2">Larvae</tissue>
    </source>
</reference>
<feature type="compositionally biased region" description="Polar residues" evidence="1">
    <location>
        <begin position="123"/>
        <end position="132"/>
    </location>
</feature>
<evidence type="ECO:0000313" key="3">
    <source>
        <dbReference type="Proteomes" id="UP000821866"/>
    </source>
</evidence>
<organism evidence="2 3">
    <name type="scientific">Rhipicephalus microplus</name>
    <name type="common">Cattle tick</name>
    <name type="synonym">Boophilus microplus</name>
    <dbReference type="NCBI Taxonomy" id="6941"/>
    <lineage>
        <taxon>Eukaryota</taxon>
        <taxon>Metazoa</taxon>
        <taxon>Ecdysozoa</taxon>
        <taxon>Arthropoda</taxon>
        <taxon>Chelicerata</taxon>
        <taxon>Arachnida</taxon>
        <taxon>Acari</taxon>
        <taxon>Parasitiformes</taxon>
        <taxon>Ixodida</taxon>
        <taxon>Ixodoidea</taxon>
        <taxon>Ixodidae</taxon>
        <taxon>Rhipicephalinae</taxon>
        <taxon>Rhipicephalus</taxon>
        <taxon>Boophilus</taxon>
    </lineage>
</organism>
<dbReference type="Proteomes" id="UP000821866">
    <property type="component" value="Chromosome 4"/>
</dbReference>
<accession>A0A9J6DZ80</accession>
<evidence type="ECO:0000313" key="2">
    <source>
        <dbReference type="EMBL" id="KAH8027308.1"/>
    </source>
</evidence>
<dbReference type="AlphaFoldDB" id="A0A9J6DZ80"/>
<evidence type="ECO:0000256" key="1">
    <source>
        <dbReference type="SAM" id="MobiDB-lite"/>
    </source>
</evidence>
<sequence length="211" mass="22697">MQVGWRRAFVSQVQVTGQERKKCTTPQCARCEQWGHLICEARTLKALRWGSPSTPLQAEAVLGGNHAVQCAAQVEPPTVVSAEVQGAKISDKEEQEKMVQAAPGEAKVQNSGEKEPRSVEALLTTSQRSVLSADTPVQAPKPVEVQKKQEGAHPSNSKMAAQPAAPSPLVEKALSTPVVKGRGRSSRSRKHCGSLAWAAVAARKLNFHVRI</sequence>
<comment type="caution">
    <text evidence="2">The sequence shown here is derived from an EMBL/GenBank/DDBJ whole genome shotgun (WGS) entry which is preliminary data.</text>
</comment>
<name>A0A9J6DZ80_RHIMP</name>
<reference evidence="2" key="1">
    <citation type="journal article" date="2020" name="Cell">
        <title>Large-Scale Comparative Analyses of Tick Genomes Elucidate Their Genetic Diversity and Vector Capacities.</title>
        <authorList>
            <consortium name="Tick Genome and Microbiome Consortium (TIGMIC)"/>
            <person name="Jia N."/>
            <person name="Wang J."/>
            <person name="Shi W."/>
            <person name="Du L."/>
            <person name="Sun Y."/>
            <person name="Zhan W."/>
            <person name="Jiang J.F."/>
            <person name="Wang Q."/>
            <person name="Zhang B."/>
            <person name="Ji P."/>
            <person name="Bell-Sakyi L."/>
            <person name="Cui X.M."/>
            <person name="Yuan T.T."/>
            <person name="Jiang B.G."/>
            <person name="Yang W.F."/>
            <person name="Lam T.T."/>
            <person name="Chang Q.C."/>
            <person name="Ding S.J."/>
            <person name="Wang X.J."/>
            <person name="Zhu J.G."/>
            <person name="Ruan X.D."/>
            <person name="Zhao L."/>
            <person name="Wei J.T."/>
            <person name="Ye R.Z."/>
            <person name="Que T.C."/>
            <person name="Du C.H."/>
            <person name="Zhou Y.H."/>
            <person name="Cheng J.X."/>
            <person name="Dai P.F."/>
            <person name="Guo W.B."/>
            <person name="Han X.H."/>
            <person name="Huang E.J."/>
            <person name="Li L.F."/>
            <person name="Wei W."/>
            <person name="Gao Y.C."/>
            <person name="Liu J.Z."/>
            <person name="Shao H.Z."/>
            <person name="Wang X."/>
            <person name="Wang C.C."/>
            <person name="Yang T.C."/>
            <person name="Huo Q.B."/>
            <person name="Li W."/>
            <person name="Chen H.Y."/>
            <person name="Chen S.E."/>
            <person name="Zhou L.G."/>
            <person name="Ni X.B."/>
            <person name="Tian J.H."/>
            <person name="Sheng Y."/>
            <person name="Liu T."/>
            <person name="Pan Y.S."/>
            <person name="Xia L.Y."/>
            <person name="Li J."/>
            <person name="Zhao F."/>
            <person name="Cao W.C."/>
        </authorList>
    </citation>
    <scope>NUCLEOTIDE SEQUENCE</scope>
    <source>
        <strain evidence="2">Rmic-2018</strain>
    </source>
</reference>
<gene>
    <name evidence="2" type="ORF">HPB51_004220</name>
</gene>
<protein>
    <submittedName>
        <fullName evidence="2">Uncharacterized protein</fullName>
    </submittedName>
</protein>
<dbReference type="EMBL" id="JABSTU010000006">
    <property type="protein sequence ID" value="KAH8027308.1"/>
    <property type="molecule type" value="Genomic_DNA"/>
</dbReference>
<keyword evidence="3" id="KW-1185">Reference proteome</keyword>